<dbReference type="Gene3D" id="3.90.550.10">
    <property type="entry name" value="Spore Coat Polysaccharide Biosynthesis Protein SpsA, Chain A"/>
    <property type="match status" value="1"/>
</dbReference>
<keyword evidence="1" id="KW-0802">TPR repeat</keyword>
<dbReference type="InterPro" id="IPR019734">
    <property type="entry name" value="TPR_rpt"/>
</dbReference>
<feature type="repeat" description="TPR" evidence="1">
    <location>
        <begin position="294"/>
        <end position="327"/>
    </location>
</feature>
<dbReference type="Proteomes" id="UP000295832">
    <property type="component" value="Unassembled WGS sequence"/>
</dbReference>
<dbReference type="SUPFAM" id="SSF48452">
    <property type="entry name" value="TPR-like"/>
    <property type="match status" value="1"/>
</dbReference>
<keyword evidence="4" id="KW-1185">Reference proteome</keyword>
<evidence type="ECO:0000313" key="4">
    <source>
        <dbReference type="Proteomes" id="UP000295832"/>
    </source>
</evidence>
<evidence type="ECO:0000259" key="2">
    <source>
        <dbReference type="Pfam" id="PF00535"/>
    </source>
</evidence>
<dbReference type="SUPFAM" id="SSF53448">
    <property type="entry name" value="Nucleotide-diphospho-sugar transferases"/>
    <property type="match status" value="1"/>
</dbReference>
<dbReference type="AlphaFoldDB" id="A0A4R8HFN7"/>
<dbReference type="Pfam" id="PF00535">
    <property type="entry name" value="Glycos_transf_2"/>
    <property type="match status" value="1"/>
</dbReference>
<dbReference type="InterPro" id="IPR050834">
    <property type="entry name" value="Glycosyltransf_2"/>
</dbReference>
<dbReference type="RefSeq" id="WP_134114498.1">
    <property type="nucleotide sequence ID" value="NZ_SOEG01000002.1"/>
</dbReference>
<dbReference type="GO" id="GO:0016740">
    <property type="term" value="F:transferase activity"/>
    <property type="evidence" value="ECO:0007669"/>
    <property type="project" value="UniProtKB-KW"/>
</dbReference>
<feature type="domain" description="Glycosyltransferase 2-like" evidence="2">
    <location>
        <begin position="14"/>
        <end position="147"/>
    </location>
</feature>
<comment type="caution">
    <text evidence="3">The sequence shown here is derived from an EMBL/GenBank/DDBJ whole genome shotgun (WGS) entry which is preliminary data.</text>
</comment>
<dbReference type="PROSITE" id="PS50005">
    <property type="entry name" value="TPR"/>
    <property type="match status" value="1"/>
</dbReference>
<reference evidence="3 4" key="1">
    <citation type="submission" date="2019-03" db="EMBL/GenBank/DDBJ databases">
        <title>Subsurface microbial communities from deep shales in Ohio and West Virginia, USA.</title>
        <authorList>
            <person name="Wrighton K."/>
        </authorList>
    </citation>
    <scope>NUCLEOTIDE SEQUENCE [LARGE SCALE GENOMIC DNA]</scope>
    <source>
        <strain evidence="3 4">MSL 6dP</strain>
    </source>
</reference>
<dbReference type="InterPro" id="IPR001173">
    <property type="entry name" value="Glyco_trans_2-like"/>
</dbReference>
<dbReference type="InterPro" id="IPR029044">
    <property type="entry name" value="Nucleotide-diphossugar_trans"/>
</dbReference>
<name>A0A4R8HFN7_9FIRM</name>
<organism evidence="3 4">
    <name type="scientific">Orenia marismortui</name>
    <dbReference type="NCBI Taxonomy" id="46469"/>
    <lineage>
        <taxon>Bacteria</taxon>
        <taxon>Bacillati</taxon>
        <taxon>Bacillota</taxon>
        <taxon>Clostridia</taxon>
        <taxon>Halanaerobiales</taxon>
        <taxon>Halobacteroidaceae</taxon>
        <taxon>Orenia</taxon>
    </lineage>
</organism>
<evidence type="ECO:0000256" key="1">
    <source>
        <dbReference type="PROSITE-ProRule" id="PRU00339"/>
    </source>
</evidence>
<evidence type="ECO:0000313" key="3">
    <source>
        <dbReference type="EMBL" id="TDX58925.1"/>
    </source>
</evidence>
<dbReference type="Gene3D" id="1.25.40.10">
    <property type="entry name" value="Tetratricopeptide repeat domain"/>
    <property type="match status" value="1"/>
</dbReference>
<proteinExistence type="predicted"/>
<dbReference type="CDD" id="cd00761">
    <property type="entry name" value="Glyco_tranf_GTA_type"/>
    <property type="match status" value="1"/>
</dbReference>
<dbReference type="PANTHER" id="PTHR43685">
    <property type="entry name" value="GLYCOSYLTRANSFERASE"/>
    <property type="match status" value="1"/>
</dbReference>
<dbReference type="InterPro" id="IPR011990">
    <property type="entry name" value="TPR-like_helical_dom_sf"/>
</dbReference>
<gene>
    <name evidence="3" type="ORF">C7959_10263</name>
</gene>
<accession>A0A4R8HFN7</accession>
<dbReference type="PANTHER" id="PTHR43685:SF2">
    <property type="entry name" value="GLYCOSYLTRANSFERASE 2-LIKE DOMAIN-CONTAINING PROTEIN"/>
    <property type="match status" value="1"/>
</dbReference>
<protein>
    <submittedName>
        <fullName evidence="3">Glycosyl transferase family 2</fullName>
    </submittedName>
</protein>
<sequence>MQCLSAKDTLNITAIVPTYNSEDFIEETIYSILNQSKALDEIIIIDDNSKDNTIKILDEIKETNDNIKIHRLEKNYGSSQARNIGIKLAKNDWIMLMDHDDIAEPELLDKECQRLIELNKQNKEDFILVHSAYQQMDEKGNKLPGIHSWKQVEPYEILGYEFVRNRIISNSGVLLNKQVALEVGGYDSELKYSQDWDLWIKLCQRGAFAYVDEPLVRLRRHEKNTSRKVEDFLKDEKRILNKYSINFIEEAINKRDLDDEVNKIDFVSVLFRINRLDKAFEIIQEVIDIAPKLSSGHFFLGLYFIKIRELNKSSESFTESIRLTPKNAAAINNLGCIMLLRNKKEYAEELFNKALDILNNYMDAKYNLDILLEKRDVSIEDLKFTWRELRSVLLNYSD</sequence>
<keyword evidence="3" id="KW-0808">Transferase</keyword>
<dbReference type="EMBL" id="SOEG01000002">
    <property type="protein sequence ID" value="TDX58925.1"/>
    <property type="molecule type" value="Genomic_DNA"/>
</dbReference>
<dbReference type="SMART" id="SM00028">
    <property type="entry name" value="TPR"/>
    <property type="match status" value="2"/>
</dbReference>